<sequence>MTEAEDEPQNGPSIVRASRKSRDPNFSNEEKDVLILLITEKYNNGDVVNSNPTPLAWIEITKAYNSQVGTKKMAQQLKNA</sequence>
<accession>A0A2I0BGS9</accession>
<feature type="compositionally biased region" description="Basic and acidic residues" evidence="1">
    <location>
        <begin position="20"/>
        <end position="29"/>
    </location>
</feature>
<evidence type="ECO:0000313" key="2">
    <source>
        <dbReference type="EMBL" id="PKA66986.1"/>
    </source>
</evidence>
<protein>
    <recommendedName>
        <fullName evidence="4">Myb/SANT-like domain-containing protein</fullName>
    </recommendedName>
</protein>
<evidence type="ECO:0000256" key="1">
    <source>
        <dbReference type="SAM" id="MobiDB-lite"/>
    </source>
</evidence>
<dbReference type="AlphaFoldDB" id="A0A2I0BGS9"/>
<dbReference type="EMBL" id="KZ451883">
    <property type="protein sequence ID" value="PKA66986.1"/>
    <property type="molecule type" value="Genomic_DNA"/>
</dbReference>
<keyword evidence="3" id="KW-1185">Reference proteome</keyword>
<evidence type="ECO:0000313" key="3">
    <source>
        <dbReference type="Proteomes" id="UP000236161"/>
    </source>
</evidence>
<proteinExistence type="predicted"/>
<feature type="region of interest" description="Disordered" evidence="1">
    <location>
        <begin position="1"/>
        <end position="29"/>
    </location>
</feature>
<reference evidence="2 3" key="1">
    <citation type="journal article" date="2017" name="Nature">
        <title>The Apostasia genome and the evolution of orchids.</title>
        <authorList>
            <person name="Zhang G.Q."/>
            <person name="Liu K.W."/>
            <person name="Li Z."/>
            <person name="Lohaus R."/>
            <person name="Hsiao Y.Y."/>
            <person name="Niu S.C."/>
            <person name="Wang J.Y."/>
            <person name="Lin Y.C."/>
            <person name="Xu Q."/>
            <person name="Chen L.J."/>
            <person name="Yoshida K."/>
            <person name="Fujiwara S."/>
            <person name="Wang Z.W."/>
            <person name="Zhang Y.Q."/>
            <person name="Mitsuda N."/>
            <person name="Wang M."/>
            <person name="Liu G.H."/>
            <person name="Pecoraro L."/>
            <person name="Huang H.X."/>
            <person name="Xiao X.J."/>
            <person name="Lin M."/>
            <person name="Wu X.Y."/>
            <person name="Wu W.L."/>
            <person name="Chen Y.Y."/>
            <person name="Chang S.B."/>
            <person name="Sakamoto S."/>
            <person name="Ohme-Takagi M."/>
            <person name="Yagi M."/>
            <person name="Zeng S.J."/>
            <person name="Shen C.Y."/>
            <person name="Yeh C.M."/>
            <person name="Luo Y.B."/>
            <person name="Tsai W.C."/>
            <person name="Van de Peer Y."/>
            <person name="Liu Z.J."/>
        </authorList>
    </citation>
    <scope>NUCLEOTIDE SEQUENCE [LARGE SCALE GENOMIC DNA]</scope>
    <source>
        <strain evidence="3">cv. Shenzhen</strain>
        <tissue evidence="2">Stem</tissue>
    </source>
</reference>
<name>A0A2I0BGS9_9ASPA</name>
<gene>
    <name evidence="2" type="ORF">AXF42_Ash004476</name>
</gene>
<organism evidence="2 3">
    <name type="scientific">Apostasia shenzhenica</name>
    <dbReference type="NCBI Taxonomy" id="1088818"/>
    <lineage>
        <taxon>Eukaryota</taxon>
        <taxon>Viridiplantae</taxon>
        <taxon>Streptophyta</taxon>
        <taxon>Embryophyta</taxon>
        <taxon>Tracheophyta</taxon>
        <taxon>Spermatophyta</taxon>
        <taxon>Magnoliopsida</taxon>
        <taxon>Liliopsida</taxon>
        <taxon>Asparagales</taxon>
        <taxon>Orchidaceae</taxon>
        <taxon>Apostasioideae</taxon>
        <taxon>Apostasia</taxon>
    </lineage>
</organism>
<dbReference type="OrthoDB" id="3066195at2759"/>
<dbReference type="Proteomes" id="UP000236161">
    <property type="component" value="Unassembled WGS sequence"/>
</dbReference>
<evidence type="ECO:0008006" key="4">
    <source>
        <dbReference type="Google" id="ProtNLM"/>
    </source>
</evidence>